<feature type="non-terminal residue" evidence="6">
    <location>
        <position position="1"/>
    </location>
</feature>
<evidence type="ECO:0000313" key="6">
    <source>
        <dbReference type="EMBL" id="PKI26149.1"/>
    </source>
</evidence>
<evidence type="ECO:0000256" key="1">
    <source>
        <dbReference type="ARBA" id="ARBA00004141"/>
    </source>
</evidence>
<keyword evidence="7" id="KW-1185">Reference proteome</keyword>
<name>A0A2I0HFI9_PUNGR</name>
<feature type="transmembrane region" description="Helical" evidence="5">
    <location>
        <begin position="20"/>
        <end position="44"/>
    </location>
</feature>
<organism evidence="6 7">
    <name type="scientific">Punica granatum</name>
    <name type="common">Pomegranate</name>
    <dbReference type="NCBI Taxonomy" id="22663"/>
    <lineage>
        <taxon>Eukaryota</taxon>
        <taxon>Viridiplantae</taxon>
        <taxon>Streptophyta</taxon>
        <taxon>Embryophyta</taxon>
        <taxon>Tracheophyta</taxon>
        <taxon>Spermatophyta</taxon>
        <taxon>Magnoliopsida</taxon>
        <taxon>eudicotyledons</taxon>
        <taxon>Gunneridae</taxon>
        <taxon>Pentapetalae</taxon>
        <taxon>rosids</taxon>
        <taxon>malvids</taxon>
        <taxon>Myrtales</taxon>
        <taxon>Lythraceae</taxon>
        <taxon>Punica</taxon>
    </lineage>
</organism>
<evidence type="ECO:0000256" key="2">
    <source>
        <dbReference type="ARBA" id="ARBA00022692"/>
    </source>
</evidence>
<accession>A0A2I0HFI9</accession>
<proteinExistence type="predicted"/>
<comment type="subcellular location">
    <subcellularLocation>
        <location evidence="1">Membrane</location>
        <topology evidence="1">Multi-pass membrane protein</topology>
    </subcellularLocation>
</comment>
<dbReference type="PANTHER" id="PTHR21576">
    <property type="entry name" value="UNCHARACTERIZED NODULIN-LIKE PROTEIN"/>
    <property type="match status" value="1"/>
</dbReference>
<evidence type="ECO:0000256" key="4">
    <source>
        <dbReference type="ARBA" id="ARBA00023136"/>
    </source>
</evidence>
<dbReference type="Proteomes" id="UP000233551">
    <property type="component" value="Unassembled WGS sequence"/>
</dbReference>
<reference evidence="6 7" key="1">
    <citation type="submission" date="2017-11" db="EMBL/GenBank/DDBJ databases">
        <title>De-novo sequencing of pomegranate (Punica granatum L.) genome.</title>
        <authorList>
            <person name="Akparov Z."/>
            <person name="Amiraslanov A."/>
            <person name="Hajiyeva S."/>
            <person name="Abbasov M."/>
            <person name="Kaur K."/>
            <person name="Hamwieh A."/>
            <person name="Solovyev V."/>
            <person name="Salamov A."/>
            <person name="Braich B."/>
            <person name="Kosarev P."/>
            <person name="Mahmoud A."/>
            <person name="Hajiyev E."/>
            <person name="Babayeva S."/>
            <person name="Izzatullayeva V."/>
            <person name="Mammadov A."/>
            <person name="Mammadov A."/>
            <person name="Sharifova S."/>
            <person name="Ojaghi J."/>
            <person name="Eynullazada K."/>
            <person name="Bayramov B."/>
            <person name="Abdulazimova A."/>
            <person name="Shahmuradov I."/>
        </authorList>
    </citation>
    <scope>NUCLEOTIDE SEQUENCE [LARGE SCALE GENOMIC DNA]</scope>
    <source>
        <strain evidence="7">cv. AG2017</strain>
        <tissue evidence="6">Leaf</tissue>
    </source>
</reference>
<sequence>WPLLFAIISEIFGLKYYSTLYNVGAAASPFGSYILNVKVAGWLYDREARRQM</sequence>
<evidence type="ECO:0008006" key="8">
    <source>
        <dbReference type="Google" id="ProtNLM"/>
    </source>
</evidence>
<dbReference type="GO" id="GO:0016020">
    <property type="term" value="C:membrane"/>
    <property type="evidence" value="ECO:0007669"/>
    <property type="project" value="UniProtKB-SubCell"/>
</dbReference>
<comment type="caution">
    <text evidence="6">The sequence shown here is derived from an EMBL/GenBank/DDBJ whole genome shotgun (WGS) entry which is preliminary data.</text>
</comment>
<dbReference type="AlphaFoldDB" id="A0A2I0HFI9"/>
<keyword evidence="2 5" id="KW-0812">Transmembrane</keyword>
<dbReference type="PANTHER" id="PTHR21576:SF84">
    <property type="entry name" value="FAMILY PROTEIN, PUTATIVE, EXPRESSED-RELATED"/>
    <property type="match status" value="1"/>
</dbReference>
<gene>
    <name evidence="6" type="ORF">CRG98_049162</name>
</gene>
<keyword evidence="4 5" id="KW-0472">Membrane</keyword>
<evidence type="ECO:0000256" key="5">
    <source>
        <dbReference type="SAM" id="Phobius"/>
    </source>
</evidence>
<protein>
    <recommendedName>
        <fullName evidence="8">Major facilitator superfamily (MFS) profile domain-containing protein</fullName>
    </recommendedName>
</protein>
<keyword evidence="3 5" id="KW-1133">Transmembrane helix</keyword>
<feature type="non-terminal residue" evidence="6">
    <location>
        <position position="52"/>
    </location>
</feature>
<dbReference type="EMBL" id="PGOL01036201">
    <property type="protein sequence ID" value="PKI26149.1"/>
    <property type="molecule type" value="Genomic_DNA"/>
</dbReference>
<evidence type="ECO:0000313" key="7">
    <source>
        <dbReference type="Proteomes" id="UP000233551"/>
    </source>
</evidence>
<evidence type="ECO:0000256" key="3">
    <source>
        <dbReference type="ARBA" id="ARBA00022989"/>
    </source>
</evidence>
<dbReference type="STRING" id="22663.A0A2I0HFI9"/>